<protein>
    <submittedName>
        <fullName evidence="1">Uncharacterized protein</fullName>
    </submittedName>
</protein>
<evidence type="ECO:0000313" key="1">
    <source>
        <dbReference type="EMBL" id="EOY25891.1"/>
    </source>
</evidence>
<reference evidence="1 2" key="1">
    <citation type="journal article" date="2013" name="Genome Biol.">
        <title>The genome sequence of the most widely cultivated cacao type and its use to identify candidate genes regulating pod color.</title>
        <authorList>
            <person name="Motamayor J.C."/>
            <person name="Mockaitis K."/>
            <person name="Schmutz J."/>
            <person name="Haiminen N."/>
            <person name="Iii D.L."/>
            <person name="Cornejo O."/>
            <person name="Findley S.D."/>
            <person name="Zheng P."/>
            <person name="Utro F."/>
            <person name="Royaert S."/>
            <person name="Saski C."/>
            <person name="Jenkins J."/>
            <person name="Podicheti R."/>
            <person name="Zhao M."/>
            <person name="Scheffler B.E."/>
            <person name="Stack J.C."/>
            <person name="Feltus F.A."/>
            <person name="Mustiga G.M."/>
            <person name="Amores F."/>
            <person name="Phillips W."/>
            <person name="Marelli J.P."/>
            <person name="May G.D."/>
            <person name="Shapiro H."/>
            <person name="Ma J."/>
            <person name="Bustamante C.D."/>
            <person name="Schnell R.J."/>
            <person name="Main D."/>
            <person name="Gilbert D."/>
            <person name="Parida L."/>
            <person name="Kuhn D.N."/>
        </authorList>
    </citation>
    <scope>NUCLEOTIDE SEQUENCE [LARGE SCALE GENOMIC DNA]</scope>
    <source>
        <strain evidence="2">cv. Matina 1-6</strain>
    </source>
</reference>
<dbReference type="EMBL" id="CM001884">
    <property type="protein sequence ID" value="EOY25891.1"/>
    <property type="molecule type" value="Genomic_DNA"/>
</dbReference>
<name>A0A061G8I6_THECC</name>
<proteinExistence type="predicted"/>
<gene>
    <name evidence="1" type="ORF">TCM_027261</name>
</gene>
<dbReference type="AlphaFoldDB" id="A0A061G8I6"/>
<dbReference type="HOGENOM" id="CLU_2445243_0_0_1"/>
<dbReference type="InParanoid" id="A0A061G8I6"/>
<dbReference type="Gramene" id="EOY25891">
    <property type="protein sequence ID" value="EOY25891"/>
    <property type="gene ID" value="TCM_027261"/>
</dbReference>
<accession>A0A061G8I6</accession>
<keyword evidence="2" id="KW-1185">Reference proteome</keyword>
<evidence type="ECO:0000313" key="2">
    <source>
        <dbReference type="Proteomes" id="UP000026915"/>
    </source>
</evidence>
<organism evidence="1 2">
    <name type="scientific">Theobroma cacao</name>
    <name type="common">Cacao</name>
    <name type="synonym">Cocoa</name>
    <dbReference type="NCBI Taxonomy" id="3641"/>
    <lineage>
        <taxon>Eukaryota</taxon>
        <taxon>Viridiplantae</taxon>
        <taxon>Streptophyta</taxon>
        <taxon>Embryophyta</taxon>
        <taxon>Tracheophyta</taxon>
        <taxon>Spermatophyta</taxon>
        <taxon>Magnoliopsida</taxon>
        <taxon>eudicotyledons</taxon>
        <taxon>Gunneridae</taxon>
        <taxon>Pentapetalae</taxon>
        <taxon>rosids</taxon>
        <taxon>malvids</taxon>
        <taxon>Malvales</taxon>
        <taxon>Malvaceae</taxon>
        <taxon>Byttnerioideae</taxon>
        <taxon>Theobroma</taxon>
    </lineage>
</organism>
<sequence>MFGLCFIQGKVIPLRSHYNPSSHRGEVIFPLQRVTYIFFFLTVPPITSTFAIFSSSSASSSHHSPGHFDQALSSIFCCGQLWFQNHLQSL</sequence>
<dbReference type="Proteomes" id="UP000026915">
    <property type="component" value="Chromosome 6"/>
</dbReference>